<dbReference type="InterPro" id="IPR010998">
    <property type="entry name" value="Integrase_recombinase_N"/>
</dbReference>
<name>A0A2N3WPU7_9PSEU</name>
<dbReference type="InterPro" id="IPR002104">
    <property type="entry name" value="Integrase_catalytic"/>
</dbReference>
<evidence type="ECO:0000256" key="2">
    <source>
        <dbReference type="ARBA" id="ARBA00022908"/>
    </source>
</evidence>
<gene>
    <name evidence="6" type="ORF">ATK30_6830</name>
</gene>
<dbReference type="InterPro" id="IPR013762">
    <property type="entry name" value="Integrase-like_cat_sf"/>
</dbReference>
<evidence type="ECO:0000313" key="7">
    <source>
        <dbReference type="Proteomes" id="UP000233750"/>
    </source>
</evidence>
<dbReference type="InterPro" id="IPR004107">
    <property type="entry name" value="Integrase_SAM-like_N"/>
</dbReference>
<comment type="similarity">
    <text evidence="1">Belongs to the 'phage' integrase family.</text>
</comment>
<sequence length="418" mass="47190">MGYTKDLWTRPETQPDGKVTRVPNKRWGTGKRWLACWLDPDEQPKTKAFTNKTPATKYWQKMEADRDRGEYVDPKAGRELFDSIAKRWFSVRKVDPSTMMHDQGVYRRHVEPVLAKRPVKAIKPSEIQAFQTKLGETHGPSTVAAARRIIVGVLDLAGPDGDELIKKNPAKAPIVKKVQSGDGGSGEPVVAWADETVFALIDAHPEYLRMLPTMAAGCGHREAEAFAVAEDDIDEERGVLYVRRQIKKLGKDYVFALPKNDRTREVPMPPSIAAGLRAHIDRFPPEPLTLPWEKPGGELRTHRVLFRWRDGGHLKARAYSETAWKPALVAAKVIPNPAKDNRGRRKYVTTGRQGTHQLRHYYASVMLADGVSIRELAEYLGHANPAFTLRVYSHLLPDSHDRARQAIDRRLFRPRAVG</sequence>
<dbReference type="InterPro" id="IPR011010">
    <property type="entry name" value="DNA_brk_join_enz"/>
</dbReference>
<dbReference type="OrthoDB" id="1822491at2"/>
<dbReference type="PROSITE" id="PS51898">
    <property type="entry name" value="TYR_RECOMBINASE"/>
    <property type="match status" value="1"/>
</dbReference>
<keyword evidence="4" id="KW-0233">DNA recombination</keyword>
<evidence type="ECO:0000256" key="1">
    <source>
        <dbReference type="ARBA" id="ARBA00008857"/>
    </source>
</evidence>
<keyword evidence="3" id="KW-0238">DNA-binding</keyword>
<dbReference type="Gene3D" id="1.10.150.130">
    <property type="match status" value="1"/>
</dbReference>
<comment type="caution">
    <text evidence="6">The sequence shown here is derived from an EMBL/GenBank/DDBJ whole genome shotgun (WGS) entry which is preliminary data.</text>
</comment>
<keyword evidence="2" id="KW-0229">DNA integration</keyword>
<reference evidence="6 7" key="1">
    <citation type="submission" date="2017-12" db="EMBL/GenBank/DDBJ databases">
        <title>Sequencing the genomes of 1000 Actinobacteria strains.</title>
        <authorList>
            <person name="Klenk H.-P."/>
        </authorList>
    </citation>
    <scope>NUCLEOTIDE SEQUENCE [LARGE SCALE GENOMIC DNA]</scope>
    <source>
        <strain evidence="6 7">DSM 45165</strain>
    </source>
</reference>
<dbReference type="GO" id="GO:0003677">
    <property type="term" value="F:DNA binding"/>
    <property type="evidence" value="ECO:0007669"/>
    <property type="project" value="UniProtKB-KW"/>
</dbReference>
<dbReference type="GO" id="GO:0015074">
    <property type="term" value="P:DNA integration"/>
    <property type="evidence" value="ECO:0007669"/>
    <property type="project" value="UniProtKB-KW"/>
</dbReference>
<evidence type="ECO:0000256" key="4">
    <source>
        <dbReference type="ARBA" id="ARBA00023172"/>
    </source>
</evidence>
<evidence type="ECO:0000313" key="6">
    <source>
        <dbReference type="EMBL" id="PKV95897.1"/>
    </source>
</evidence>
<protein>
    <submittedName>
        <fullName evidence="6">Integrase-like protein</fullName>
    </submittedName>
</protein>
<dbReference type="EMBL" id="PJMY01000003">
    <property type="protein sequence ID" value="PKV95897.1"/>
    <property type="molecule type" value="Genomic_DNA"/>
</dbReference>
<dbReference type="Gene3D" id="1.10.443.10">
    <property type="entry name" value="Intergrase catalytic core"/>
    <property type="match status" value="1"/>
</dbReference>
<dbReference type="Pfam" id="PF14659">
    <property type="entry name" value="Phage_int_SAM_3"/>
    <property type="match status" value="1"/>
</dbReference>
<accession>A0A2N3WPU7</accession>
<dbReference type="AlphaFoldDB" id="A0A2N3WPU7"/>
<dbReference type="GO" id="GO:0006310">
    <property type="term" value="P:DNA recombination"/>
    <property type="evidence" value="ECO:0007669"/>
    <property type="project" value="UniProtKB-KW"/>
</dbReference>
<dbReference type="InterPro" id="IPR050090">
    <property type="entry name" value="Tyrosine_recombinase_XerCD"/>
</dbReference>
<dbReference type="PANTHER" id="PTHR30349">
    <property type="entry name" value="PHAGE INTEGRASE-RELATED"/>
    <property type="match status" value="1"/>
</dbReference>
<dbReference type="Proteomes" id="UP000233750">
    <property type="component" value="Unassembled WGS sequence"/>
</dbReference>
<dbReference type="Pfam" id="PF00589">
    <property type="entry name" value="Phage_integrase"/>
    <property type="match status" value="1"/>
</dbReference>
<evidence type="ECO:0000259" key="5">
    <source>
        <dbReference type="PROSITE" id="PS51898"/>
    </source>
</evidence>
<keyword evidence="7" id="KW-1185">Reference proteome</keyword>
<dbReference type="SUPFAM" id="SSF56349">
    <property type="entry name" value="DNA breaking-rejoining enzymes"/>
    <property type="match status" value="1"/>
</dbReference>
<dbReference type="RefSeq" id="WP_101438830.1">
    <property type="nucleotide sequence ID" value="NZ_PJMY01000003.1"/>
</dbReference>
<evidence type="ECO:0000256" key="3">
    <source>
        <dbReference type="ARBA" id="ARBA00023125"/>
    </source>
</evidence>
<organism evidence="6 7">
    <name type="scientific">Amycolatopsis echigonensis</name>
    <dbReference type="NCBI Taxonomy" id="2576905"/>
    <lineage>
        <taxon>Bacteria</taxon>
        <taxon>Bacillati</taxon>
        <taxon>Actinomycetota</taxon>
        <taxon>Actinomycetes</taxon>
        <taxon>Pseudonocardiales</taxon>
        <taxon>Pseudonocardiaceae</taxon>
        <taxon>Amycolatopsis</taxon>
    </lineage>
</organism>
<dbReference type="PANTHER" id="PTHR30349:SF64">
    <property type="entry name" value="PROPHAGE INTEGRASE INTD-RELATED"/>
    <property type="match status" value="1"/>
</dbReference>
<proteinExistence type="inferred from homology"/>
<dbReference type="CDD" id="cd01189">
    <property type="entry name" value="INT_ICEBs1_C_like"/>
    <property type="match status" value="1"/>
</dbReference>
<feature type="domain" description="Tyr recombinase" evidence="5">
    <location>
        <begin position="187"/>
        <end position="408"/>
    </location>
</feature>